<organism evidence="2 3">
    <name type="scientific">Caulochytrium protostelioides</name>
    <dbReference type="NCBI Taxonomy" id="1555241"/>
    <lineage>
        <taxon>Eukaryota</taxon>
        <taxon>Fungi</taxon>
        <taxon>Fungi incertae sedis</taxon>
        <taxon>Chytridiomycota</taxon>
        <taxon>Chytridiomycota incertae sedis</taxon>
        <taxon>Chytridiomycetes</taxon>
        <taxon>Caulochytriales</taxon>
        <taxon>Caulochytriaceae</taxon>
        <taxon>Caulochytrium</taxon>
    </lineage>
</organism>
<feature type="region of interest" description="Disordered" evidence="1">
    <location>
        <begin position="590"/>
        <end position="633"/>
    </location>
</feature>
<accession>A0A4P9X5A8</accession>
<feature type="region of interest" description="Disordered" evidence="1">
    <location>
        <begin position="57"/>
        <end position="90"/>
    </location>
</feature>
<proteinExistence type="predicted"/>
<dbReference type="EMBL" id="ML014224">
    <property type="protein sequence ID" value="RKP00306.1"/>
    <property type="molecule type" value="Genomic_DNA"/>
</dbReference>
<keyword evidence="3" id="KW-1185">Reference proteome</keyword>
<sequence length="874" mass="89966">MRHLLGLREMLNPLLEPATTPPSTLLAAVQDSKESLDRSDFQSLASAEWDAIAAMPAPAAAPNSVTARGDRRRLSGSDADAPDVGDSEMDHPTLIMKSALTLDADDLHPHLAATASADAPVTPNEAAIATPILTTPMPTAAVPEPASRQGMSPPVPPRHLSAAAVHIDTADDANENADAYEQDEADAEDDDDDEPLMEAFPSGNTRPSTATIAPPSEPGADSAMVSQNSTIRNFSSIESVTGLSHRSEFTSTLSLAEFTRDMQGELLLASTVRTRRRPPIAAMAHSMDGIDEGADGVALPSGVDYQSAIDLSSAVAHAHAAAASAAAVSAADATATTPSSAAASAISLHTPARPSLDIITHAVADIDRPNRSAHSTPFSASTAVLDAPPADDESDAFDHPSTPLTAPVTATLPRRASTLRIPPRSASADLLRHPSLTLFSPLLEDDAPATVTATATASAAASATASAVPATVAAVEESAPMSARSECSTVSLNMSAFSGSMPLLSGITAKRYRQPIPLPLTPVQRAAVESPALDVAPVSVNNADVTSPGGLPAALAAHRAASVNALSSPSTAAASSSSLRMETGPPRYLARNLTQSRPPSPSRMGPRAMPPSPLASPAAATVSPSSLRDESTGTGAALFRIKTVSQPMLSSAPSPRLETPPPTALPAGRAEGLIRALSSPLLDQPTTVGRLKDRMASATSTTFPSEFQLPVVPSLKLIDTAAAASSIDLMSILAPLSSNDPSPDVLMAISLPDSLSRRDTACAATPSAVMASAVMASAETAAALSHLDTVITDSQEIMDYAQRLGIPFLLSLVSVIGEGDAWDTTGSPALPAFSTKPRRGRPVRLVPGVFTQRDLQPYLESSAMWHAPSVQNAH</sequence>
<evidence type="ECO:0000313" key="3">
    <source>
        <dbReference type="Proteomes" id="UP000274922"/>
    </source>
</evidence>
<feature type="region of interest" description="Disordered" evidence="1">
    <location>
        <begin position="178"/>
        <end position="223"/>
    </location>
</feature>
<dbReference type="Proteomes" id="UP000274922">
    <property type="component" value="Unassembled WGS sequence"/>
</dbReference>
<evidence type="ECO:0000313" key="2">
    <source>
        <dbReference type="EMBL" id="RKP00306.1"/>
    </source>
</evidence>
<reference evidence="3" key="1">
    <citation type="journal article" date="2018" name="Nat. Microbiol.">
        <title>Leveraging single-cell genomics to expand the fungal tree of life.</title>
        <authorList>
            <person name="Ahrendt S.R."/>
            <person name="Quandt C.A."/>
            <person name="Ciobanu D."/>
            <person name="Clum A."/>
            <person name="Salamov A."/>
            <person name="Andreopoulos B."/>
            <person name="Cheng J.F."/>
            <person name="Woyke T."/>
            <person name="Pelin A."/>
            <person name="Henrissat B."/>
            <person name="Reynolds N.K."/>
            <person name="Benny G.L."/>
            <person name="Smith M.E."/>
            <person name="James T.Y."/>
            <person name="Grigoriev I.V."/>
        </authorList>
    </citation>
    <scope>NUCLEOTIDE SEQUENCE [LARGE SCALE GENOMIC DNA]</scope>
    <source>
        <strain evidence="3">ATCC 52028</strain>
    </source>
</reference>
<feature type="compositionally biased region" description="Acidic residues" evidence="1">
    <location>
        <begin position="178"/>
        <end position="196"/>
    </location>
</feature>
<protein>
    <submittedName>
        <fullName evidence="2">Uncharacterized protein</fullName>
    </submittedName>
</protein>
<feature type="compositionally biased region" description="Polar residues" evidence="1">
    <location>
        <begin position="372"/>
        <end position="382"/>
    </location>
</feature>
<dbReference type="AlphaFoldDB" id="A0A4P9X5A8"/>
<gene>
    <name evidence="2" type="ORF">CXG81DRAFT_19737</name>
</gene>
<name>A0A4P9X5A8_9FUNG</name>
<feature type="compositionally biased region" description="Low complexity" evidence="1">
    <location>
        <begin position="615"/>
        <end position="626"/>
    </location>
</feature>
<evidence type="ECO:0000256" key="1">
    <source>
        <dbReference type="SAM" id="MobiDB-lite"/>
    </source>
</evidence>
<feature type="region of interest" description="Disordered" evidence="1">
    <location>
        <begin position="370"/>
        <end position="407"/>
    </location>
</feature>
<feature type="compositionally biased region" description="Polar residues" evidence="1">
    <location>
        <begin position="202"/>
        <end position="211"/>
    </location>
</feature>